<evidence type="ECO:0000313" key="2">
    <source>
        <dbReference type="Proteomes" id="UP001497512"/>
    </source>
</evidence>
<sequence>MDSVTFARQSFLEACECLVVACESDDDVEAQAAVDKATVACGVFSSVQGRFRTAHDEESAEERYVLVQALEECSAKVFGTDRLGFQIAGKLDSIAPSLCAPWLSVLKSLVSSSSAMSVHAKSSAASLANLWPELGGRGGLRSTRWRARAMAADLAALLSVHELTSSPEVIHQLLHLLIHGLALTDSEWQVRFAAITAALQVLEAFHAFLPKALLARQICGILVICLDVQPEVQKVAIDWISTRFQSPAYNHGVIVQELLDSFVQVVASSVAAKKNRNVTDVQGLDGLPDGSLLLDAASAIAQLQLLPHLPLSEVGCFNDSRVDRVPLLLLSAAAALEDAEGQESKATTPGLMQLLRSLGIYDMSLLTMLEGKHCTYEGASLARTYNRLGVIDEETAMNLERVGTTTILKCLSVAMDSSYAVTDTLSSKELSTSRLSSSSTGKWTAVKQLNALESITEALQIPAELTQTYKDADAGAKVTKFLGCAQPLISIAITITKNHEWTPQEAWERGDLVENLTLSLASFASNIIPRDATSLATEGLSNLAISATNHLSDALQTKINARASGGEKKMLIGLQALALKLLPTALPRLKKVLKTGSRSATEDNLARVTGETDNLACAIVAAHQMVYCLKQVQYPNLGSHSELVIPTVLIALDHYSPLVKRQAMMAFIHLADNLSPTELRWYKDAILDAVTRSVIGCEDLWPVVVQMSVALVTRIEGKNSHSQWYPVVMKEMLDELERHRDDEARQTVWMQLITPQLEAMGILLVAHFKVLLPLLFHWLHADDDTTCLLVLAKLHTIVIHTWPRIPFHAKRIYEELVHVRNEAESRKSGPQIRVAVDEVHHLLQLLAPSERSVCS</sequence>
<protein>
    <recommendedName>
        <fullName evidence="3">ARM repeat superfamily protein</fullName>
    </recommendedName>
</protein>
<dbReference type="PANTHER" id="PTHR14873:SF1">
    <property type="entry name" value="OS06G0694100 PROTEIN"/>
    <property type="match status" value="1"/>
</dbReference>
<dbReference type="InterPro" id="IPR011989">
    <property type="entry name" value="ARM-like"/>
</dbReference>
<evidence type="ECO:0000313" key="1">
    <source>
        <dbReference type="EMBL" id="CAK9207501.1"/>
    </source>
</evidence>
<evidence type="ECO:0008006" key="3">
    <source>
        <dbReference type="Google" id="ProtNLM"/>
    </source>
</evidence>
<keyword evidence="2" id="KW-1185">Reference proteome</keyword>
<dbReference type="EMBL" id="OZ019908">
    <property type="protein sequence ID" value="CAK9207501.1"/>
    <property type="molecule type" value="Genomic_DNA"/>
</dbReference>
<reference evidence="1" key="1">
    <citation type="submission" date="2024-02" db="EMBL/GenBank/DDBJ databases">
        <authorList>
            <consortium name="ELIXIR-Norway"/>
            <consortium name="Elixir Norway"/>
        </authorList>
    </citation>
    <scope>NUCLEOTIDE SEQUENCE</scope>
</reference>
<dbReference type="InterPro" id="IPR016024">
    <property type="entry name" value="ARM-type_fold"/>
</dbReference>
<dbReference type="Gene3D" id="1.25.10.10">
    <property type="entry name" value="Leucine-rich Repeat Variant"/>
    <property type="match status" value="1"/>
</dbReference>
<proteinExistence type="predicted"/>
<dbReference type="PANTHER" id="PTHR14873">
    <property type="entry name" value="OS06G0694100 PROTEIN"/>
    <property type="match status" value="1"/>
</dbReference>
<organism evidence="1 2">
    <name type="scientific">Sphagnum troendelagicum</name>
    <dbReference type="NCBI Taxonomy" id="128251"/>
    <lineage>
        <taxon>Eukaryota</taxon>
        <taxon>Viridiplantae</taxon>
        <taxon>Streptophyta</taxon>
        <taxon>Embryophyta</taxon>
        <taxon>Bryophyta</taxon>
        <taxon>Sphagnophytina</taxon>
        <taxon>Sphagnopsida</taxon>
        <taxon>Sphagnales</taxon>
        <taxon>Sphagnaceae</taxon>
        <taxon>Sphagnum</taxon>
    </lineage>
</organism>
<accession>A0ABP0TXW4</accession>
<name>A0ABP0TXW4_9BRYO</name>
<dbReference type="SUPFAM" id="SSF48371">
    <property type="entry name" value="ARM repeat"/>
    <property type="match status" value="1"/>
</dbReference>
<gene>
    <name evidence="1" type="ORF">CSSPTR1EN2_LOCUS8838</name>
</gene>
<dbReference type="Proteomes" id="UP001497512">
    <property type="component" value="Chromosome 16"/>
</dbReference>